<evidence type="ECO:0000256" key="3">
    <source>
        <dbReference type="ARBA" id="ARBA00022833"/>
    </source>
</evidence>
<evidence type="ECO:0000256" key="1">
    <source>
        <dbReference type="ARBA" id="ARBA00022723"/>
    </source>
</evidence>
<keyword evidence="4" id="KW-0694">RNA-binding</keyword>
<feature type="region of interest" description="Disordered" evidence="6">
    <location>
        <begin position="61"/>
        <end position="126"/>
    </location>
</feature>
<evidence type="ECO:0000256" key="2">
    <source>
        <dbReference type="ARBA" id="ARBA00022771"/>
    </source>
</evidence>
<dbReference type="InterPro" id="IPR036855">
    <property type="entry name" value="Znf_CCCH_sf"/>
</dbReference>
<feature type="domain" description="C3H1-type" evidence="7">
    <location>
        <begin position="124"/>
        <end position="152"/>
    </location>
</feature>
<evidence type="ECO:0000256" key="6">
    <source>
        <dbReference type="SAM" id="MobiDB-lite"/>
    </source>
</evidence>
<dbReference type="AlphaFoldDB" id="A0AAW0EMD8"/>
<evidence type="ECO:0000259" key="8">
    <source>
        <dbReference type="PROSITE" id="PS51194"/>
    </source>
</evidence>
<evidence type="ECO:0000313" key="9">
    <source>
        <dbReference type="EMBL" id="KAK7195278.1"/>
    </source>
</evidence>
<dbReference type="InterPro" id="IPR027417">
    <property type="entry name" value="P-loop_NTPase"/>
</dbReference>
<dbReference type="GO" id="GO:0003723">
    <property type="term" value="F:RNA binding"/>
    <property type="evidence" value="ECO:0007669"/>
    <property type="project" value="UniProtKB-UniRule"/>
</dbReference>
<feature type="region of interest" description="Disordered" evidence="6">
    <location>
        <begin position="152"/>
        <end position="176"/>
    </location>
</feature>
<protein>
    <submittedName>
        <fullName evidence="9">KH domain containing protein</fullName>
    </submittedName>
</protein>
<evidence type="ECO:0000256" key="4">
    <source>
        <dbReference type="PROSITE-ProRule" id="PRU00117"/>
    </source>
</evidence>
<keyword evidence="1 5" id="KW-0479">Metal-binding</keyword>
<dbReference type="PROSITE" id="PS51194">
    <property type="entry name" value="HELICASE_CTER"/>
    <property type="match status" value="1"/>
</dbReference>
<accession>A0AAW0EMD8</accession>
<dbReference type="EMBL" id="JAECZO010000051">
    <property type="protein sequence ID" value="KAK7195278.1"/>
    <property type="molecule type" value="Genomic_DNA"/>
</dbReference>
<organism evidence="9 10">
    <name type="scientific">Novymonas esmeraldas</name>
    <dbReference type="NCBI Taxonomy" id="1808958"/>
    <lineage>
        <taxon>Eukaryota</taxon>
        <taxon>Discoba</taxon>
        <taxon>Euglenozoa</taxon>
        <taxon>Kinetoplastea</taxon>
        <taxon>Metakinetoplastina</taxon>
        <taxon>Trypanosomatida</taxon>
        <taxon>Trypanosomatidae</taxon>
        <taxon>Novymonas</taxon>
    </lineage>
</organism>
<evidence type="ECO:0000313" key="10">
    <source>
        <dbReference type="Proteomes" id="UP001430356"/>
    </source>
</evidence>
<reference evidence="9 10" key="1">
    <citation type="journal article" date="2021" name="MBio">
        <title>A New Model Trypanosomatid, Novymonas esmeraldas: Genomic Perception of Its 'Candidatus Pandoraea novymonadis' Endosymbiont.</title>
        <authorList>
            <person name="Zakharova A."/>
            <person name="Saura A."/>
            <person name="Butenko A."/>
            <person name="Podesvova L."/>
            <person name="Warmusova S."/>
            <person name="Kostygov A.Y."/>
            <person name="Nenarokova A."/>
            <person name="Lukes J."/>
            <person name="Opperdoes F.R."/>
            <person name="Yurchenko V."/>
        </authorList>
    </citation>
    <scope>NUCLEOTIDE SEQUENCE [LARGE SCALE GENOMIC DNA]</scope>
    <source>
        <strain evidence="9 10">E262AT.01</strain>
    </source>
</reference>
<dbReference type="InterPro" id="IPR041367">
    <property type="entry name" value="Znf-CCCH_4"/>
</dbReference>
<dbReference type="PROSITE" id="PS50103">
    <property type="entry name" value="ZF_C3H1"/>
    <property type="match status" value="1"/>
</dbReference>
<dbReference type="Gene3D" id="3.30.1370.10">
    <property type="entry name" value="K Homology domain, type 1"/>
    <property type="match status" value="1"/>
</dbReference>
<feature type="compositionally biased region" description="Gly residues" evidence="6">
    <location>
        <begin position="88"/>
        <end position="116"/>
    </location>
</feature>
<dbReference type="CDD" id="cd00105">
    <property type="entry name" value="KH-I"/>
    <property type="match status" value="1"/>
</dbReference>
<dbReference type="InterPro" id="IPR000571">
    <property type="entry name" value="Znf_CCCH"/>
</dbReference>
<dbReference type="Proteomes" id="UP001430356">
    <property type="component" value="Unassembled WGS sequence"/>
</dbReference>
<dbReference type="InterPro" id="IPR004088">
    <property type="entry name" value="KH_dom_type_1"/>
</dbReference>
<keyword evidence="2 5" id="KW-0863">Zinc-finger</keyword>
<dbReference type="PROSITE" id="PS50084">
    <property type="entry name" value="KH_TYPE_1"/>
    <property type="match status" value="1"/>
</dbReference>
<dbReference type="SUPFAM" id="SSF90229">
    <property type="entry name" value="CCCH zinc finger"/>
    <property type="match status" value="1"/>
</dbReference>
<dbReference type="SUPFAM" id="SSF54791">
    <property type="entry name" value="Eukaryotic type KH-domain (KH-domain type I)"/>
    <property type="match status" value="1"/>
</dbReference>
<keyword evidence="10" id="KW-1185">Reference proteome</keyword>
<dbReference type="InterPro" id="IPR036612">
    <property type="entry name" value="KH_dom_type_1_sf"/>
</dbReference>
<proteinExistence type="predicted"/>
<name>A0AAW0EMD8_9TRYP</name>
<evidence type="ECO:0000259" key="7">
    <source>
        <dbReference type="PROSITE" id="PS50103"/>
    </source>
</evidence>
<keyword evidence="3 5" id="KW-0862">Zinc</keyword>
<dbReference type="GO" id="GO:0008270">
    <property type="term" value="F:zinc ion binding"/>
    <property type="evidence" value="ECO:0007669"/>
    <property type="project" value="UniProtKB-KW"/>
</dbReference>
<gene>
    <name evidence="9" type="ORF">NESM_000453500</name>
</gene>
<dbReference type="SUPFAM" id="SSF52540">
    <property type="entry name" value="P-loop containing nucleoside triphosphate hydrolases"/>
    <property type="match status" value="1"/>
</dbReference>
<sequence>MAQQNAVEALLVRLDMGYLIPVFQGMGVDRIVSLRKMPEDALAKLIPDAAQRETLLESIKSRGSLQSRRAAPPAGQSHPPRSADADFGRGGNEEGQGGSAGRGGRGGRGGGRGVGRGTPTPNGEEAGRVCRHVFTTDGCKYGEKCRYSHDESDRHRAQEVPAGSGMAQRSVERPPPNFKYSCEVPVPTERLKFLLGSQGNNMKVINETCGTYNERFDHVDEKEEEVFTIRLLGGTQEAVDKAKEMLLLSAGVTRGEEKKDRFQYAVNELDANTHAARLLAACNSKNKDTPRHLSDAILRNIISSFNFVRPQEVRHFYMHTSNSDKDKLEMVSKIVSQLKGVQAILFCDQKRVEEMCKGSQRIARHFNGVEPQFVYRQLSKEDRMAALERFKVGVTNENGVRQRLLVTNEDYAKLARKTVIPYVNLVISFSVPRAEEFYVLQSQVAGRQGTIGASFLCVNTYDETLLRELEKNIRFERFEDEDDFRMTAVDLSYDTEEHPLTPEDADPPSDWREHINEKKVRVNFGKRR</sequence>
<dbReference type="FunFam" id="3.40.50.300:FF:002430">
    <property type="entry name" value="Zinc finger protein family member"/>
    <property type="match status" value="1"/>
</dbReference>
<feature type="domain" description="Helicase C-terminal" evidence="8">
    <location>
        <begin position="330"/>
        <end position="492"/>
    </location>
</feature>
<dbReference type="Pfam" id="PF00013">
    <property type="entry name" value="KH_1"/>
    <property type="match status" value="1"/>
</dbReference>
<dbReference type="InterPro" id="IPR001650">
    <property type="entry name" value="Helicase_C-like"/>
</dbReference>
<comment type="caution">
    <text evidence="9">The sequence shown here is derived from an EMBL/GenBank/DDBJ whole genome shotgun (WGS) entry which is preliminary data.</text>
</comment>
<dbReference type="Gene3D" id="3.40.50.300">
    <property type="entry name" value="P-loop containing nucleotide triphosphate hydrolases"/>
    <property type="match status" value="1"/>
</dbReference>
<feature type="zinc finger region" description="C3H1-type" evidence="5">
    <location>
        <begin position="124"/>
        <end position="152"/>
    </location>
</feature>
<dbReference type="Pfam" id="PF18044">
    <property type="entry name" value="zf-CCCH_4"/>
    <property type="match status" value="1"/>
</dbReference>
<evidence type="ECO:0000256" key="5">
    <source>
        <dbReference type="PROSITE-ProRule" id="PRU00723"/>
    </source>
</evidence>